<comment type="caution">
    <text evidence="1">The sequence shown here is derived from an EMBL/GenBank/DDBJ whole genome shotgun (WGS) entry which is preliminary data.</text>
</comment>
<organism evidence="1 2">
    <name type="scientific">Rhizophagus irregularis</name>
    <dbReference type="NCBI Taxonomy" id="588596"/>
    <lineage>
        <taxon>Eukaryota</taxon>
        <taxon>Fungi</taxon>
        <taxon>Fungi incertae sedis</taxon>
        <taxon>Mucoromycota</taxon>
        <taxon>Glomeromycotina</taxon>
        <taxon>Glomeromycetes</taxon>
        <taxon>Glomerales</taxon>
        <taxon>Glomeraceae</taxon>
        <taxon>Rhizophagus</taxon>
    </lineage>
</organism>
<dbReference type="VEuPathDB" id="FungiDB:RhiirFUN_006389"/>
<protein>
    <submittedName>
        <fullName evidence="1">Uncharacterized protein</fullName>
    </submittedName>
</protein>
<sequence length="181" mass="20757">MDKYRFLSTILYNIGGFGGIFHTQYRLTGNGCYRVFSISISACELEIRINFSLQFGYGDLWILVRNSEMETVDFGPELRNGDRFQPGTQKWRPILACNSEMETNFSLELENGDRPELGNDFSLELGNGDRDMDSWIIIQTILAQNSEMVTSDFSPELGNGDRDMDSWIIIQTATDRYPIYD</sequence>
<evidence type="ECO:0000313" key="1">
    <source>
        <dbReference type="EMBL" id="PKC07249.1"/>
    </source>
</evidence>
<name>A0A2N0PKB1_9GLOM</name>
<dbReference type="Proteomes" id="UP000232722">
    <property type="component" value="Unassembled WGS sequence"/>
</dbReference>
<evidence type="ECO:0000313" key="2">
    <source>
        <dbReference type="Proteomes" id="UP000232722"/>
    </source>
</evidence>
<reference evidence="1 2" key="1">
    <citation type="submission" date="2016-04" db="EMBL/GenBank/DDBJ databases">
        <title>Genome analyses suggest a sexual origin of heterokaryosis in a supposedly ancient asexual fungus.</title>
        <authorList>
            <person name="Ropars J."/>
            <person name="Sedzielewska K."/>
            <person name="Noel J."/>
            <person name="Charron P."/>
            <person name="Farinelli L."/>
            <person name="Marton T."/>
            <person name="Kruger M."/>
            <person name="Pelin A."/>
            <person name="Brachmann A."/>
            <person name="Corradi N."/>
        </authorList>
    </citation>
    <scope>NUCLEOTIDE SEQUENCE [LARGE SCALE GENOMIC DNA]</scope>
    <source>
        <strain evidence="1 2">A5</strain>
    </source>
</reference>
<dbReference type="EMBL" id="LLXJ01000661">
    <property type="protein sequence ID" value="PKC07249.1"/>
    <property type="molecule type" value="Genomic_DNA"/>
</dbReference>
<dbReference type="AlphaFoldDB" id="A0A2N0PKB1"/>
<proteinExistence type="predicted"/>
<reference evidence="1 2" key="2">
    <citation type="submission" date="2017-09" db="EMBL/GenBank/DDBJ databases">
        <title>Extensive intraspecific genome diversity in a model arbuscular mycorrhizal fungus.</title>
        <authorList>
            <person name="Chen E.C."/>
            <person name="Morin E."/>
            <person name="Beaudet D."/>
            <person name="Noel J."/>
            <person name="Ndikumana S."/>
            <person name="Charron P."/>
            <person name="St-Onge C."/>
            <person name="Giorgi J."/>
            <person name="Grigoriev I.V."/>
            <person name="Roux C."/>
            <person name="Martin F.M."/>
            <person name="Corradi N."/>
        </authorList>
    </citation>
    <scope>NUCLEOTIDE SEQUENCE [LARGE SCALE GENOMIC DNA]</scope>
    <source>
        <strain evidence="1 2">A5</strain>
    </source>
</reference>
<gene>
    <name evidence="1" type="ORF">RhiirA5_500807</name>
</gene>
<accession>A0A2N0PKB1</accession>